<organism evidence="1 2">
    <name type="scientific">Solilutibacter tolerans</name>
    <dbReference type="NCBI Taxonomy" id="1604334"/>
    <lineage>
        <taxon>Bacteria</taxon>
        <taxon>Pseudomonadati</taxon>
        <taxon>Pseudomonadota</taxon>
        <taxon>Gammaproteobacteria</taxon>
        <taxon>Lysobacterales</taxon>
        <taxon>Lysobacteraceae</taxon>
        <taxon>Solilutibacter</taxon>
    </lineage>
</organism>
<name>A0A1N6Y6I7_9GAMM</name>
<dbReference type="EMBL" id="FTLW01000006">
    <property type="protein sequence ID" value="SIR10173.1"/>
    <property type="molecule type" value="Genomic_DNA"/>
</dbReference>
<proteinExistence type="predicted"/>
<dbReference type="AlphaFoldDB" id="A0A1N6Y6I7"/>
<dbReference type="Proteomes" id="UP000241788">
    <property type="component" value="Unassembled WGS sequence"/>
</dbReference>
<evidence type="ECO:0000313" key="1">
    <source>
        <dbReference type="EMBL" id="SIR10173.1"/>
    </source>
</evidence>
<dbReference type="RefSeq" id="WP_129582921.1">
    <property type="nucleotide sequence ID" value="NZ_FTLW01000006.1"/>
</dbReference>
<reference evidence="2" key="1">
    <citation type="submission" date="2017-01" db="EMBL/GenBank/DDBJ databases">
        <authorList>
            <person name="Varghese N."/>
            <person name="Submissions S."/>
        </authorList>
    </citation>
    <scope>NUCLEOTIDE SEQUENCE [LARGE SCALE GENOMIC DNA]</scope>
    <source>
        <strain evidence="2">UM1</strain>
    </source>
</reference>
<sequence length="89" mass="10077">MTAIDVTETHFLECRSYRGNAVGTVAYYVINALPKQEGVPKVIHVTPRELASHNAFKMVLLRHRILYTASRSEHGKNLMQLFKVPPQSV</sequence>
<gene>
    <name evidence="1" type="ORF">SAMN05421546_2396</name>
</gene>
<protein>
    <submittedName>
        <fullName evidence="1">Uncharacterized protein</fullName>
    </submittedName>
</protein>
<keyword evidence="2" id="KW-1185">Reference proteome</keyword>
<accession>A0A1N6Y6I7</accession>
<evidence type="ECO:0000313" key="2">
    <source>
        <dbReference type="Proteomes" id="UP000241788"/>
    </source>
</evidence>
<dbReference type="STRING" id="1604334.SAMN05421546_2396"/>